<keyword evidence="3" id="KW-1134">Transmembrane beta strand</keyword>
<dbReference type="EMBL" id="FTOQ01000005">
    <property type="protein sequence ID" value="SIS88258.1"/>
    <property type="molecule type" value="Genomic_DNA"/>
</dbReference>
<comment type="similarity">
    <text evidence="2">Belongs to the OmpP1/FadL family.</text>
</comment>
<organism evidence="9 10">
    <name type="scientific">Roseivivax lentus</name>
    <dbReference type="NCBI Taxonomy" id="633194"/>
    <lineage>
        <taxon>Bacteria</taxon>
        <taxon>Pseudomonadati</taxon>
        <taxon>Pseudomonadota</taxon>
        <taxon>Alphaproteobacteria</taxon>
        <taxon>Rhodobacterales</taxon>
        <taxon>Roseobacteraceae</taxon>
        <taxon>Roseivivax</taxon>
    </lineage>
</organism>
<keyword evidence="4" id="KW-0812">Transmembrane</keyword>
<feature type="chain" id="PRO_5012501237" evidence="8">
    <location>
        <begin position="21"/>
        <end position="377"/>
    </location>
</feature>
<gene>
    <name evidence="9" type="ORF">SAMN05421759_10579</name>
</gene>
<evidence type="ECO:0000256" key="5">
    <source>
        <dbReference type="ARBA" id="ARBA00022729"/>
    </source>
</evidence>
<evidence type="ECO:0000313" key="10">
    <source>
        <dbReference type="Proteomes" id="UP000186684"/>
    </source>
</evidence>
<dbReference type="RefSeq" id="WP_076448062.1">
    <property type="nucleotide sequence ID" value="NZ_FTOQ01000005.1"/>
</dbReference>
<accession>A0A1N7MQG5</accession>
<feature type="signal peptide" evidence="8">
    <location>
        <begin position="1"/>
        <end position="20"/>
    </location>
</feature>
<proteinExistence type="inferred from homology"/>
<dbReference type="Pfam" id="PF03349">
    <property type="entry name" value="Toluene_X"/>
    <property type="match status" value="1"/>
</dbReference>
<evidence type="ECO:0000256" key="6">
    <source>
        <dbReference type="ARBA" id="ARBA00023136"/>
    </source>
</evidence>
<dbReference type="STRING" id="633194.SAMN05421759_10579"/>
<protein>
    <submittedName>
        <fullName evidence="9">Long-chain fatty acid transport protein</fullName>
    </submittedName>
</protein>
<keyword evidence="7" id="KW-0998">Cell outer membrane</keyword>
<dbReference type="Gene3D" id="2.40.160.60">
    <property type="entry name" value="Outer membrane protein transport protein (OMPP1/FadL/TodX)"/>
    <property type="match status" value="1"/>
</dbReference>
<evidence type="ECO:0000256" key="8">
    <source>
        <dbReference type="SAM" id="SignalP"/>
    </source>
</evidence>
<comment type="subcellular location">
    <subcellularLocation>
        <location evidence="1">Cell outer membrane</location>
        <topology evidence="1">Multi-pass membrane protein</topology>
    </subcellularLocation>
</comment>
<evidence type="ECO:0000256" key="7">
    <source>
        <dbReference type="ARBA" id="ARBA00023237"/>
    </source>
</evidence>
<evidence type="ECO:0000256" key="3">
    <source>
        <dbReference type="ARBA" id="ARBA00022452"/>
    </source>
</evidence>
<reference evidence="10" key="1">
    <citation type="submission" date="2017-01" db="EMBL/GenBank/DDBJ databases">
        <authorList>
            <person name="Varghese N."/>
            <person name="Submissions S."/>
        </authorList>
    </citation>
    <scope>NUCLEOTIDE SEQUENCE [LARGE SCALE GENOMIC DNA]</scope>
    <source>
        <strain evidence="10">DSM 29430</strain>
    </source>
</reference>
<dbReference type="PANTHER" id="PTHR35093:SF8">
    <property type="entry name" value="OUTER MEMBRANE PROTEIN NMB0088-RELATED"/>
    <property type="match status" value="1"/>
</dbReference>
<evidence type="ECO:0000313" key="9">
    <source>
        <dbReference type="EMBL" id="SIS88258.1"/>
    </source>
</evidence>
<name>A0A1N7MQG5_9RHOB</name>
<dbReference type="InterPro" id="IPR005017">
    <property type="entry name" value="OMPP1/FadL/TodX"/>
</dbReference>
<keyword evidence="5 8" id="KW-0732">Signal</keyword>
<dbReference type="Proteomes" id="UP000186684">
    <property type="component" value="Unassembled WGS sequence"/>
</dbReference>
<dbReference type="PANTHER" id="PTHR35093">
    <property type="entry name" value="OUTER MEMBRANE PROTEIN NMB0088-RELATED"/>
    <property type="match status" value="1"/>
</dbReference>
<keyword evidence="6" id="KW-0472">Membrane</keyword>
<evidence type="ECO:0000256" key="1">
    <source>
        <dbReference type="ARBA" id="ARBA00004571"/>
    </source>
</evidence>
<sequence>MKYAVLGASALALTAASAQAGGIDRTGQSIDMIFKPGTYAELSFGSARPEVSGSELAGLGQGDASSGDMTKGYLTLGLALKHDYNEKLSVGIIYDQPFGADVDYPTGTGYYAEGSNAEFNSEAFTLLGRYKLSERFSVHGGVRYQVVSAKAEVDNFINTLQAIDYEGQLEQASGFGYVVGAAYEIPDIALRVALTYNSEITTKHDTTEVNNGAIGNTPSTESDIEITTPQSVNLAFQTGVAADTLLFGGVRWVNWSEFDITPDVYEAVTGGPLVAYENDTYTYSLGVGRRFSPEWAGSVSIGYEEQNGDIVSNLGPTDGFWSLGLGAAYTFENVEVSMGARYVWIGDAETRNAVAEPAGSFEDNTALGVGMKIGVTF</sequence>
<dbReference type="OrthoDB" id="6679728at2"/>
<evidence type="ECO:0000256" key="2">
    <source>
        <dbReference type="ARBA" id="ARBA00008163"/>
    </source>
</evidence>
<dbReference type="GO" id="GO:0009279">
    <property type="term" value="C:cell outer membrane"/>
    <property type="evidence" value="ECO:0007669"/>
    <property type="project" value="UniProtKB-SubCell"/>
</dbReference>
<evidence type="ECO:0000256" key="4">
    <source>
        <dbReference type="ARBA" id="ARBA00022692"/>
    </source>
</evidence>
<dbReference type="AlphaFoldDB" id="A0A1N7MQG5"/>
<dbReference type="SUPFAM" id="SSF56935">
    <property type="entry name" value="Porins"/>
    <property type="match status" value="1"/>
</dbReference>
<keyword evidence="10" id="KW-1185">Reference proteome</keyword>
<dbReference type="GO" id="GO:0015483">
    <property type="term" value="F:long-chain fatty acid transporting porin activity"/>
    <property type="evidence" value="ECO:0007669"/>
    <property type="project" value="TreeGrafter"/>
</dbReference>